<dbReference type="GO" id="GO:0000160">
    <property type="term" value="P:phosphorelay signal transduction system"/>
    <property type="evidence" value="ECO:0007669"/>
    <property type="project" value="InterPro"/>
</dbReference>
<keyword evidence="4" id="KW-0804">Transcription</keyword>
<dbReference type="InterPro" id="IPR001789">
    <property type="entry name" value="Sig_transdc_resp-reg_receiver"/>
</dbReference>
<dbReference type="Proteomes" id="UP000886890">
    <property type="component" value="Unassembled WGS sequence"/>
</dbReference>
<dbReference type="InterPro" id="IPR011006">
    <property type="entry name" value="CheY-like_superfamily"/>
</dbReference>
<evidence type="ECO:0000313" key="10">
    <source>
        <dbReference type="Proteomes" id="UP000886890"/>
    </source>
</evidence>
<dbReference type="GO" id="GO:0043565">
    <property type="term" value="F:sequence-specific DNA binding"/>
    <property type="evidence" value="ECO:0007669"/>
    <property type="project" value="InterPro"/>
</dbReference>
<dbReference type="PRINTS" id="PR00032">
    <property type="entry name" value="HTHARAC"/>
</dbReference>
<dbReference type="Pfam" id="PF12833">
    <property type="entry name" value="HTH_18"/>
    <property type="match status" value="1"/>
</dbReference>
<evidence type="ECO:0000256" key="6">
    <source>
        <dbReference type="PROSITE-ProRule" id="PRU00169"/>
    </source>
</evidence>
<evidence type="ECO:0000259" key="8">
    <source>
        <dbReference type="PROSITE" id="PS50110"/>
    </source>
</evidence>
<dbReference type="Gene3D" id="3.40.50.2300">
    <property type="match status" value="1"/>
</dbReference>
<dbReference type="CDD" id="cd17536">
    <property type="entry name" value="REC_YesN-like"/>
    <property type="match status" value="1"/>
</dbReference>
<dbReference type="SMART" id="SM00342">
    <property type="entry name" value="HTH_ARAC"/>
    <property type="match status" value="1"/>
</dbReference>
<reference evidence="9" key="2">
    <citation type="submission" date="2021-04" db="EMBL/GenBank/DDBJ databases">
        <authorList>
            <person name="Gilroy R."/>
        </authorList>
    </citation>
    <scope>NUCLEOTIDE SEQUENCE</scope>
    <source>
        <strain evidence="9">CHK183-1962</strain>
    </source>
</reference>
<evidence type="ECO:0000256" key="4">
    <source>
        <dbReference type="ARBA" id="ARBA00023163"/>
    </source>
</evidence>
<evidence type="ECO:0000313" key="9">
    <source>
        <dbReference type="EMBL" id="HIX78112.1"/>
    </source>
</evidence>
<dbReference type="SUPFAM" id="SSF52172">
    <property type="entry name" value="CheY-like"/>
    <property type="match status" value="1"/>
</dbReference>
<feature type="modified residue" description="4-aspartylphosphate" evidence="6">
    <location>
        <position position="56"/>
    </location>
</feature>
<organism evidence="9 10">
    <name type="scientific">Candidatus Fusicatenibacter merdavium</name>
    <dbReference type="NCBI Taxonomy" id="2838600"/>
    <lineage>
        <taxon>Bacteria</taxon>
        <taxon>Bacillati</taxon>
        <taxon>Bacillota</taxon>
        <taxon>Clostridia</taxon>
        <taxon>Lachnospirales</taxon>
        <taxon>Lachnospiraceae</taxon>
        <taxon>Fusicatenibacter</taxon>
    </lineage>
</organism>
<dbReference type="InterPro" id="IPR018060">
    <property type="entry name" value="HTH_AraC"/>
</dbReference>
<proteinExistence type="predicted"/>
<dbReference type="SUPFAM" id="SSF46689">
    <property type="entry name" value="Homeodomain-like"/>
    <property type="match status" value="2"/>
</dbReference>
<dbReference type="PROSITE" id="PS01124">
    <property type="entry name" value="HTH_ARAC_FAMILY_2"/>
    <property type="match status" value="1"/>
</dbReference>
<dbReference type="InterPro" id="IPR020449">
    <property type="entry name" value="Tscrpt_reg_AraC-type_HTH"/>
</dbReference>
<dbReference type="PANTHER" id="PTHR43280">
    <property type="entry name" value="ARAC-FAMILY TRANSCRIPTIONAL REGULATOR"/>
    <property type="match status" value="1"/>
</dbReference>
<keyword evidence="3" id="KW-0238">DNA-binding</keyword>
<dbReference type="PROSITE" id="PS00041">
    <property type="entry name" value="HTH_ARAC_FAMILY_1"/>
    <property type="match status" value="1"/>
</dbReference>
<accession>A0A9D1XFF7</accession>
<comment type="caution">
    <text evidence="9">The sequence shown here is derived from an EMBL/GenBank/DDBJ whole genome shotgun (WGS) entry which is preliminary data.</text>
</comment>
<keyword evidence="6" id="KW-0597">Phosphoprotein</keyword>
<dbReference type="SMART" id="SM00448">
    <property type="entry name" value="REC"/>
    <property type="match status" value="1"/>
</dbReference>
<dbReference type="GO" id="GO:0003700">
    <property type="term" value="F:DNA-binding transcription factor activity"/>
    <property type="evidence" value="ECO:0007669"/>
    <property type="project" value="InterPro"/>
</dbReference>
<evidence type="ECO:0000256" key="2">
    <source>
        <dbReference type="ARBA" id="ARBA00023015"/>
    </source>
</evidence>
<dbReference type="Pfam" id="PF00072">
    <property type="entry name" value="Response_reg"/>
    <property type="match status" value="1"/>
</dbReference>
<dbReference type="InterPro" id="IPR009057">
    <property type="entry name" value="Homeodomain-like_sf"/>
</dbReference>
<evidence type="ECO:0000256" key="1">
    <source>
        <dbReference type="ARBA" id="ARBA00018672"/>
    </source>
</evidence>
<gene>
    <name evidence="9" type="ORF">H9734_11050</name>
</gene>
<name>A0A9D1XFF7_9FIRM</name>
<sequence length="537" mass="62907">MELSILIVDDDKLLVDKLEETVQWEKIGISMVFTAYNIRQAQKLLEEFPIQFLLCDIDMPQGSGLELLEWIRDNQMEVECVFLSSYANFAYAQKALRLSAREYLLKPISNQDLEAVLSRIIEETREKRERRSAEEQNLGQQRKGKTEFWEDFFRNPSEQERMLAQVLEEGFYQETDVLILEVIKIFADDKDINYKKDLSLFNFVIRNITTEFFENNEQVMEAVAQVSDYEWVLVFRNLGEEERFLEASGDLKKHLNKILPQRSCMYIGETRPLKETAVGWKQIEIMEKKILPGTDGILCERDISEQDQMLSGNAAYRLPPWEIWQKTLHNSEDLDGVCRNICDFLKETFAKGVLTIENLERFLRELEQLVYCYLGEQQMSFSQLFDSREFDRRERDSFHSLDAAVGFVEWIFGTIKGRGNSRRSQEDVVSQVKDYIEGHLNEELSRGILAKMVYLSEDYVSKLFKNTTGMSLPGYIANRRMEKAKDYLEHSSLPVSRIAMEVGYSNFSYFSKTFRDFTGMTPNEYRNHMTKNSSDKK</sequence>
<dbReference type="PROSITE" id="PS50110">
    <property type="entry name" value="RESPONSE_REGULATORY"/>
    <property type="match status" value="1"/>
</dbReference>
<feature type="domain" description="HTH araC/xylS-type" evidence="7">
    <location>
        <begin position="430"/>
        <end position="528"/>
    </location>
</feature>
<reference evidence="9" key="1">
    <citation type="journal article" date="2021" name="PeerJ">
        <title>Extensive microbial diversity within the chicken gut microbiome revealed by metagenomics and culture.</title>
        <authorList>
            <person name="Gilroy R."/>
            <person name="Ravi A."/>
            <person name="Getino M."/>
            <person name="Pursley I."/>
            <person name="Horton D.L."/>
            <person name="Alikhan N.F."/>
            <person name="Baker D."/>
            <person name="Gharbi K."/>
            <person name="Hall N."/>
            <person name="Watson M."/>
            <person name="Adriaenssens E.M."/>
            <person name="Foster-Nyarko E."/>
            <person name="Jarju S."/>
            <person name="Secka A."/>
            <person name="Antonio M."/>
            <person name="Oren A."/>
            <person name="Chaudhuri R.R."/>
            <person name="La Ragione R."/>
            <person name="Hildebrand F."/>
            <person name="Pallen M.J."/>
        </authorList>
    </citation>
    <scope>NUCLEOTIDE SEQUENCE</scope>
    <source>
        <strain evidence="9">CHK183-1962</strain>
    </source>
</reference>
<protein>
    <recommendedName>
        <fullName evidence="1">Stage 0 sporulation protein A homolog</fullName>
    </recommendedName>
</protein>
<evidence type="ECO:0000259" key="7">
    <source>
        <dbReference type="PROSITE" id="PS01124"/>
    </source>
</evidence>
<keyword evidence="2" id="KW-0805">Transcription regulation</keyword>
<dbReference type="EMBL" id="DXEK01000181">
    <property type="protein sequence ID" value="HIX78112.1"/>
    <property type="molecule type" value="Genomic_DNA"/>
</dbReference>
<dbReference type="PANTHER" id="PTHR43280:SF28">
    <property type="entry name" value="HTH-TYPE TRANSCRIPTIONAL ACTIVATOR RHAS"/>
    <property type="match status" value="1"/>
</dbReference>
<feature type="domain" description="Response regulatory" evidence="8">
    <location>
        <begin position="4"/>
        <end position="121"/>
    </location>
</feature>
<dbReference type="Gene3D" id="1.10.10.60">
    <property type="entry name" value="Homeodomain-like"/>
    <property type="match status" value="2"/>
</dbReference>
<comment type="function">
    <text evidence="5">May play the central regulatory role in sporulation. It may be an element of the effector pathway responsible for the activation of sporulation genes in response to nutritional stress. Spo0A may act in concert with spo0H (a sigma factor) to control the expression of some genes that are critical to the sporulation process.</text>
</comment>
<dbReference type="AlphaFoldDB" id="A0A9D1XFF7"/>
<dbReference type="InterPro" id="IPR018062">
    <property type="entry name" value="HTH_AraC-typ_CS"/>
</dbReference>
<evidence type="ECO:0000256" key="3">
    <source>
        <dbReference type="ARBA" id="ARBA00023125"/>
    </source>
</evidence>
<evidence type="ECO:0000256" key="5">
    <source>
        <dbReference type="ARBA" id="ARBA00024867"/>
    </source>
</evidence>